<accession>A0A1C7MWE7</accession>
<gene>
    <name evidence="1" type="ORF">A0J61_10811</name>
</gene>
<dbReference type="EMBL" id="LUGH01001411">
    <property type="protein sequence ID" value="OBZ81140.1"/>
    <property type="molecule type" value="Genomic_DNA"/>
</dbReference>
<dbReference type="STRING" id="101091.A0A1C7MWE7"/>
<reference evidence="1 2" key="1">
    <citation type="submission" date="2016-03" db="EMBL/GenBank/DDBJ databases">
        <title>Choanephora cucurbitarum.</title>
        <authorList>
            <person name="Min B."/>
            <person name="Park H."/>
            <person name="Park J.-H."/>
            <person name="Shin H.-D."/>
            <person name="Choi I.-G."/>
        </authorList>
    </citation>
    <scope>NUCLEOTIDE SEQUENCE [LARGE SCALE GENOMIC DNA]</scope>
    <source>
        <strain evidence="1 2">KUS-F28377</strain>
    </source>
</reference>
<protein>
    <submittedName>
        <fullName evidence="1">Uncharacterized protein</fullName>
    </submittedName>
</protein>
<dbReference type="AlphaFoldDB" id="A0A1C7MWE7"/>
<name>A0A1C7MWE7_9FUNG</name>
<evidence type="ECO:0000313" key="1">
    <source>
        <dbReference type="EMBL" id="OBZ81140.1"/>
    </source>
</evidence>
<keyword evidence="2" id="KW-1185">Reference proteome</keyword>
<dbReference type="InParanoid" id="A0A1C7MWE7"/>
<sequence>MVDASQVVAIEQEVGESMVQHQQVEDEEDDEMPLNEVQEVNVYPEKHLDTVNHPLVADLDLNNASLIHFEKINIDLKMLMREIKVSNSGQGRLIKKFNEILKSPGYDMHLPFLSVHTIAGPPLLSPYKTNKLVQKHYGVQKDTYDVCENRSHMFYDNKQTGCSCPNNSRYEENGVTPVATITQLPLYKQLATFFNTADRRQQLLYCANWKTSRSNRSYRDIFDGRNYQKNKHLFTSKFDLALALYIDGFFPQKRGSVTMVTFMAVILNLSPDVRYKKENMLQIFIAFGDKNPNNIFNYLAPTFRDLLTLQIKA</sequence>
<organism evidence="1 2">
    <name type="scientific">Choanephora cucurbitarum</name>
    <dbReference type="NCBI Taxonomy" id="101091"/>
    <lineage>
        <taxon>Eukaryota</taxon>
        <taxon>Fungi</taxon>
        <taxon>Fungi incertae sedis</taxon>
        <taxon>Mucoromycota</taxon>
        <taxon>Mucoromycotina</taxon>
        <taxon>Mucoromycetes</taxon>
        <taxon>Mucorales</taxon>
        <taxon>Mucorineae</taxon>
        <taxon>Choanephoraceae</taxon>
        <taxon>Choanephoroideae</taxon>
        <taxon>Choanephora</taxon>
    </lineage>
</organism>
<proteinExistence type="predicted"/>
<comment type="caution">
    <text evidence="1">The sequence shown here is derived from an EMBL/GenBank/DDBJ whole genome shotgun (WGS) entry which is preliminary data.</text>
</comment>
<dbReference type="OrthoDB" id="2290935at2759"/>
<evidence type="ECO:0000313" key="2">
    <source>
        <dbReference type="Proteomes" id="UP000093000"/>
    </source>
</evidence>
<dbReference type="Proteomes" id="UP000093000">
    <property type="component" value="Unassembled WGS sequence"/>
</dbReference>